<dbReference type="AlphaFoldDB" id="A0A2S7WVM4"/>
<evidence type="ECO:0000313" key="4">
    <source>
        <dbReference type="Proteomes" id="UP000239068"/>
    </source>
</evidence>
<organism evidence="3 4">
    <name type="scientific">Polaribacter glomeratus</name>
    <dbReference type="NCBI Taxonomy" id="102"/>
    <lineage>
        <taxon>Bacteria</taxon>
        <taxon>Pseudomonadati</taxon>
        <taxon>Bacteroidota</taxon>
        <taxon>Flavobacteriia</taxon>
        <taxon>Flavobacteriales</taxon>
        <taxon>Flavobacteriaceae</taxon>
    </lineage>
</organism>
<dbReference type="EMBL" id="MSCM01000001">
    <property type="protein sequence ID" value="PQJ81421.1"/>
    <property type="molecule type" value="Genomic_DNA"/>
</dbReference>
<keyword evidence="4" id="KW-1185">Reference proteome</keyword>
<sequence length="267" mass="31380">MIVVRIIGGLGNQMFQYAFAKSLQQKGYQVKIDITKFKTYKLHGGYQLDKFKIDLETATTLENIISRLGFRRSTKERSLLFNKKFLEVPKREYIKGYFQTEKYFEDIKAILLKQFVVKNEISSSTLKYLKEITIQQNACSLHIRRGDYVSDKKANSVHGTCDLAYYKEAIKVMKNKFNDTHFFIFSDDIAWVKQNLKVKNTTYIDHEVIPHEDIHLMSLCKHNITANSSFSWWGAWLNQHSNKVVIAPKQWYLNKENEIASKDWIKI</sequence>
<dbReference type="GO" id="GO:0008107">
    <property type="term" value="F:galactoside 2-alpha-L-fucosyltransferase activity"/>
    <property type="evidence" value="ECO:0007669"/>
    <property type="project" value="InterPro"/>
</dbReference>
<dbReference type="RefSeq" id="WP_105019998.1">
    <property type="nucleotide sequence ID" value="NZ_MSCM01000001.1"/>
</dbReference>
<protein>
    <submittedName>
        <fullName evidence="3">Alpha-1,2-fucosyltransferase</fullName>
    </submittedName>
</protein>
<dbReference type="Proteomes" id="UP000239068">
    <property type="component" value="Unassembled WGS sequence"/>
</dbReference>
<dbReference type="GO" id="GO:0005975">
    <property type="term" value="P:carbohydrate metabolic process"/>
    <property type="evidence" value="ECO:0007669"/>
    <property type="project" value="InterPro"/>
</dbReference>
<dbReference type="InterPro" id="IPR002516">
    <property type="entry name" value="Glyco_trans_11"/>
</dbReference>
<evidence type="ECO:0000256" key="2">
    <source>
        <dbReference type="ARBA" id="ARBA00022679"/>
    </source>
</evidence>
<keyword evidence="1 3" id="KW-0328">Glycosyltransferase</keyword>
<gene>
    <name evidence="3" type="ORF">BTO16_01985</name>
</gene>
<dbReference type="GO" id="GO:0016020">
    <property type="term" value="C:membrane"/>
    <property type="evidence" value="ECO:0007669"/>
    <property type="project" value="InterPro"/>
</dbReference>
<dbReference type="PANTHER" id="PTHR11927:SF9">
    <property type="entry name" value="L-FUCOSYLTRANSFERASE"/>
    <property type="match status" value="1"/>
</dbReference>
<proteinExistence type="predicted"/>
<evidence type="ECO:0000313" key="3">
    <source>
        <dbReference type="EMBL" id="PQJ81421.1"/>
    </source>
</evidence>
<evidence type="ECO:0000256" key="1">
    <source>
        <dbReference type="ARBA" id="ARBA00022676"/>
    </source>
</evidence>
<dbReference type="OrthoDB" id="9794601at2"/>
<keyword evidence="2 3" id="KW-0808">Transferase</keyword>
<dbReference type="CDD" id="cd11301">
    <property type="entry name" value="Fut1_Fut2_like"/>
    <property type="match status" value="1"/>
</dbReference>
<name>A0A2S7WVM4_9FLAO</name>
<dbReference type="PANTHER" id="PTHR11927">
    <property type="entry name" value="GALACTOSIDE 2-L-FUCOSYLTRANSFERASE"/>
    <property type="match status" value="1"/>
</dbReference>
<accession>A0A2S7WVM4</accession>
<reference evidence="3 4" key="1">
    <citation type="submission" date="2016-12" db="EMBL/GenBank/DDBJ databases">
        <title>Trade-off between light-utilization and light-protection in marine flavobacteria.</title>
        <authorList>
            <person name="Kumagai Y."/>
            <person name="Yoshizawa S."/>
            <person name="Kogure K."/>
            <person name="Iwasaki W."/>
        </authorList>
    </citation>
    <scope>NUCLEOTIDE SEQUENCE [LARGE SCALE GENOMIC DNA]</scope>
    <source>
        <strain evidence="3 4">ATCC 43844</strain>
    </source>
</reference>
<dbReference type="Gene3D" id="3.40.50.11350">
    <property type="match status" value="1"/>
</dbReference>
<comment type="caution">
    <text evidence="3">The sequence shown here is derived from an EMBL/GenBank/DDBJ whole genome shotgun (WGS) entry which is preliminary data.</text>
</comment>
<dbReference type="Pfam" id="PF01531">
    <property type="entry name" value="Glyco_transf_11"/>
    <property type="match status" value="1"/>
</dbReference>